<dbReference type="EMBL" id="BBMZ01000022">
    <property type="protein sequence ID" value="GAL59716.1"/>
    <property type="molecule type" value="Genomic_DNA"/>
</dbReference>
<dbReference type="RefSeq" id="WP_042393998.1">
    <property type="nucleotide sequence ID" value="NZ_BBMZ01000022.1"/>
</dbReference>
<dbReference type="STRING" id="1115515.EV102420_22_00370"/>
<dbReference type="AlphaFoldDB" id="A0A090V4H6"/>
<organism evidence="2 3">
    <name type="scientific">Pseudescherichia vulneris NBRC 102420</name>
    <dbReference type="NCBI Taxonomy" id="1115515"/>
    <lineage>
        <taxon>Bacteria</taxon>
        <taxon>Pseudomonadati</taxon>
        <taxon>Pseudomonadota</taxon>
        <taxon>Gammaproteobacteria</taxon>
        <taxon>Enterobacterales</taxon>
        <taxon>Enterobacteriaceae</taxon>
        <taxon>Pseudescherichia</taxon>
    </lineage>
</organism>
<dbReference type="Proteomes" id="UP000029462">
    <property type="component" value="Unassembled WGS sequence"/>
</dbReference>
<comment type="caution">
    <text evidence="2">The sequence shown here is derived from an EMBL/GenBank/DDBJ whole genome shotgun (WGS) entry which is preliminary data.</text>
</comment>
<protein>
    <submittedName>
        <fullName evidence="2">Uncharacterized protein</fullName>
    </submittedName>
</protein>
<keyword evidence="3" id="KW-1185">Reference proteome</keyword>
<accession>A0A090V4H6</accession>
<feature type="chain" id="PRO_5001865174" evidence="1">
    <location>
        <begin position="21"/>
        <end position="110"/>
    </location>
</feature>
<sequence length="110" mass="12656">MRYIQLLSLISLLVTSSTYAAMESSSPICKTEAVKEAHKLLAFYRDNDDRIVIDDKVTPLAKIKNPANEKQLLDVLETWGYIYKGRYRMRLIFSSDCTLMGEEILEYANL</sequence>
<evidence type="ECO:0000256" key="1">
    <source>
        <dbReference type="SAM" id="SignalP"/>
    </source>
</evidence>
<dbReference type="eggNOG" id="ENOG50332IS">
    <property type="taxonomic scope" value="Bacteria"/>
</dbReference>
<keyword evidence="1" id="KW-0732">Signal</keyword>
<proteinExistence type="predicted"/>
<evidence type="ECO:0000313" key="2">
    <source>
        <dbReference type="EMBL" id="GAL59716.1"/>
    </source>
</evidence>
<feature type="signal peptide" evidence="1">
    <location>
        <begin position="1"/>
        <end position="20"/>
    </location>
</feature>
<dbReference type="OrthoDB" id="5569088at2"/>
<reference evidence="2 3" key="1">
    <citation type="submission" date="2014-09" db="EMBL/GenBank/DDBJ databases">
        <title>Whole genome shotgun sequence of Escherichia vulneris NBRC 102420.</title>
        <authorList>
            <person name="Yoshida Y."/>
            <person name="Hosoyama A."/>
            <person name="Tsuchikane K."/>
            <person name="Ohji S."/>
            <person name="Ichikawa N."/>
            <person name="Kimura A."/>
            <person name="Yamazoe A."/>
            <person name="Ezaki T."/>
            <person name="Fujita N."/>
        </authorList>
    </citation>
    <scope>NUCLEOTIDE SEQUENCE [LARGE SCALE GENOMIC DNA]</scope>
    <source>
        <strain evidence="2 3">NBRC 102420</strain>
    </source>
</reference>
<evidence type="ECO:0000313" key="3">
    <source>
        <dbReference type="Proteomes" id="UP000029462"/>
    </source>
</evidence>
<name>A0A090V4H6_PSEVU</name>
<gene>
    <name evidence="2" type="ORF">EV102420_22_00370</name>
</gene>